<comment type="caution">
    <text evidence="1">The sequence shown here is derived from an EMBL/GenBank/DDBJ whole genome shotgun (WGS) entry which is preliminary data.</text>
</comment>
<dbReference type="RefSeq" id="WP_036040838.1">
    <property type="nucleotide sequence ID" value="NZ_CADEQH010000030.1"/>
</dbReference>
<evidence type="ECO:0000313" key="1">
    <source>
        <dbReference type="EMBL" id="PEH38467.1"/>
    </source>
</evidence>
<dbReference type="Proteomes" id="UP000220629">
    <property type="component" value="Unassembled WGS sequence"/>
</dbReference>
<reference evidence="2" key="1">
    <citation type="submission" date="2017-09" db="EMBL/GenBank/DDBJ databases">
        <title>FDA dAtabase for Regulatory Grade micrObial Sequences (FDA-ARGOS): Supporting development and validation of Infectious Disease Dx tests.</title>
        <authorList>
            <person name="Minogue T."/>
            <person name="Wolcott M."/>
            <person name="Wasieloski L."/>
            <person name="Aguilar W."/>
            <person name="Moore D."/>
            <person name="Tallon L."/>
            <person name="Sadzewicz L."/>
            <person name="Ott S."/>
            <person name="Zhao X."/>
            <person name="Nagaraj S."/>
            <person name="Vavikolanu K."/>
            <person name="Aluvathingal J."/>
            <person name="Nadendla S."/>
            <person name="Sichtig H."/>
        </authorList>
    </citation>
    <scope>NUCLEOTIDE SEQUENCE [LARGE SCALE GENOMIC DNA]</scope>
    <source>
        <strain evidence="2">FDAARGOS_390</strain>
    </source>
</reference>
<accession>A0A095X4E7</accession>
<dbReference type="SUPFAM" id="SSF54427">
    <property type="entry name" value="NTF2-like"/>
    <property type="match status" value="1"/>
</dbReference>
<protein>
    <submittedName>
        <fullName evidence="1">Nuclear transport factor 2 family protein</fullName>
    </submittedName>
</protein>
<dbReference type="EMBL" id="PDDY01000004">
    <property type="protein sequence ID" value="PEH38467.1"/>
    <property type="molecule type" value="Genomic_DNA"/>
</dbReference>
<gene>
    <name evidence="1" type="ORF">CRM94_29205</name>
</gene>
<dbReference type="Pfam" id="PF12680">
    <property type="entry name" value="SnoaL_2"/>
    <property type="match status" value="1"/>
</dbReference>
<dbReference type="InterPro" id="IPR032710">
    <property type="entry name" value="NTF2-like_dom_sf"/>
</dbReference>
<evidence type="ECO:0000313" key="2">
    <source>
        <dbReference type="Proteomes" id="UP000220629"/>
    </source>
</evidence>
<dbReference type="InterPro" id="IPR037401">
    <property type="entry name" value="SnoaL-like"/>
</dbReference>
<sequence length="146" mass="15952">MDHASLNLNPAVARSLASWHEMVARRDLDGLDALVHPEARFRSPMAFHPYGPAPALLMALRTVITILEDFSYHREFAGAGGLDVVLEFSATVQGRQLKGIDMIRFDDQGRIVEFEVMIRPLNALQLLGAEMGARLGAVLPGFKAGA</sequence>
<organism evidence="1 2">
    <name type="scientific">Burkholderia gladioli</name>
    <name type="common">Pseudomonas marginata</name>
    <name type="synonym">Phytomonas marginata</name>
    <dbReference type="NCBI Taxonomy" id="28095"/>
    <lineage>
        <taxon>Bacteria</taxon>
        <taxon>Pseudomonadati</taxon>
        <taxon>Pseudomonadota</taxon>
        <taxon>Betaproteobacteria</taxon>
        <taxon>Burkholderiales</taxon>
        <taxon>Burkholderiaceae</taxon>
        <taxon>Burkholderia</taxon>
    </lineage>
</organism>
<dbReference type="AlphaFoldDB" id="A0A095X4E7"/>
<name>A0A095X4E7_BURGA</name>
<dbReference type="Gene3D" id="3.10.450.50">
    <property type="match status" value="1"/>
</dbReference>
<proteinExistence type="predicted"/>